<sequence>MQDDDPIFPSLLARSAAMRLGFAVVLIGGTWLAIQWAVALP</sequence>
<dbReference type="AlphaFoldDB" id="A0A7W6MTH5"/>
<proteinExistence type="predicted"/>
<organism evidence="2 3">
    <name type="scientific">Allorhizobium taibaishanense</name>
    <dbReference type="NCBI Taxonomy" id="887144"/>
    <lineage>
        <taxon>Bacteria</taxon>
        <taxon>Pseudomonadati</taxon>
        <taxon>Pseudomonadota</taxon>
        <taxon>Alphaproteobacteria</taxon>
        <taxon>Hyphomicrobiales</taxon>
        <taxon>Rhizobiaceae</taxon>
        <taxon>Rhizobium/Agrobacterium group</taxon>
        <taxon>Allorhizobium</taxon>
    </lineage>
</organism>
<comment type="caution">
    <text evidence="2">The sequence shown here is derived from an EMBL/GenBank/DDBJ whole genome shotgun (WGS) entry which is preliminary data.</text>
</comment>
<keyword evidence="1" id="KW-0472">Membrane</keyword>
<evidence type="ECO:0000313" key="3">
    <source>
        <dbReference type="Proteomes" id="UP000544107"/>
    </source>
</evidence>
<name>A0A7W6MTH5_9HYPH</name>
<dbReference type="Proteomes" id="UP000544107">
    <property type="component" value="Unassembled WGS sequence"/>
</dbReference>
<feature type="transmembrane region" description="Helical" evidence="1">
    <location>
        <begin position="20"/>
        <end position="38"/>
    </location>
</feature>
<evidence type="ECO:0000256" key="1">
    <source>
        <dbReference type="SAM" id="Phobius"/>
    </source>
</evidence>
<evidence type="ECO:0000313" key="2">
    <source>
        <dbReference type="EMBL" id="MBB4007068.1"/>
    </source>
</evidence>
<dbReference type="RefSeq" id="WP_267890135.1">
    <property type="nucleotide sequence ID" value="NZ_JACIED010000002.1"/>
</dbReference>
<accession>A0A7W6MTH5</accession>
<reference evidence="2 3" key="1">
    <citation type="submission" date="2020-08" db="EMBL/GenBank/DDBJ databases">
        <title>Genomic Encyclopedia of Type Strains, Phase IV (KMG-IV): sequencing the most valuable type-strain genomes for metagenomic binning, comparative biology and taxonomic classification.</title>
        <authorList>
            <person name="Goeker M."/>
        </authorList>
    </citation>
    <scope>NUCLEOTIDE SEQUENCE [LARGE SCALE GENOMIC DNA]</scope>
    <source>
        <strain evidence="2 3">DSM 100021</strain>
    </source>
</reference>
<keyword evidence="1" id="KW-1133">Transmembrane helix</keyword>
<gene>
    <name evidence="2" type="ORF">GGQ71_001331</name>
</gene>
<protein>
    <submittedName>
        <fullName evidence="2">Uncharacterized protein</fullName>
    </submittedName>
</protein>
<dbReference type="EMBL" id="JACIED010000002">
    <property type="protein sequence ID" value="MBB4007068.1"/>
    <property type="molecule type" value="Genomic_DNA"/>
</dbReference>
<keyword evidence="1" id="KW-0812">Transmembrane</keyword>